<sequence length="95" mass="11029">MNKKNAYVLVPTIFVLGALSALFILQNMAFNQQLRAQTRLIEIAKIDKIQMIVSTQVYKNNETKFNFDEAKVTVINKQIKIDLGKRIYQRELLVK</sequence>
<keyword evidence="1" id="KW-0472">Membrane</keyword>
<proteinExistence type="predicted"/>
<dbReference type="GeneID" id="29577295"/>
<gene>
    <name evidence="2" type="ORF">GFV13_02660</name>
</gene>
<evidence type="ECO:0000313" key="2">
    <source>
        <dbReference type="EMBL" id="MQR26199.1"/>
    </source>
</evidence>
<evidence type="ECO:0000313" key="3">
    <source>
        <dbReference type="Proteomes" id="UP000469952"/>
    </source>
</evidence>
<dbReference type="RefSeq" id="WP_011679310.1">
    <property type="nucleotide sequence ID" value="NZ_BCMO01000001.1"/>
</dbReference>
<dbReference type="AlphaFoldDB" id="A0A843Z1B3"/>
<feature type="transmembrane region" description="Helical" evidence="1">
    <location>
        <begin position="6"/>
        <end position="25"/>
    </location>
</feature>
<protein>
    <submittedName>
        <fullName evidence="2">Uncharacterized protein</fullName>
    </submittedName>
</protein>
<accession>A0A843Z1B3</accession>
<reference evidence="2 3" key="1">
    <citation type="submission" date="2019-10" db="EMBL/GenBank/DDBJ databases">
        <title>WGS of Leuconostoc mesenteroides.</title>
        <authorList>
            <person name="Melo Bolivar J."/>
            <person name="Marino-Ramirez L."/>
            <person name="Villamil Diaz L.M."/>
        </authorList>
    </citation>
    <scope>NUCLEOTIDE SEQUENCE [LARGE SCALE GENOMIC DNA]</scope>
    <source>
        <strain evidence="2 3">M11</strain>
    </source>
</reference>
<dbReference type="Proteomes" id="UP000469952">
    <property type="component" value="Unassembled WGS sequence"/>
</dbReference>
<comment type="caution">
    <text evidence="2">The sequence shown here is derived from an EMBL/GenBank/DDBJ whole genome shotgun (WGS) entry which is preliminary data.</text>
</comment>
<keyword evidence="1" id="KW-0812">Transmembrane</keyword>
<dbReference type="OMA" id="RSQMIIL"/>
<dbReference type="OrthoDB" id="2143417at2"/>
<organism evidence="2 3">
    <name type="scientific">Leuconostoc mesenteroides</name>
    <dbReference type="NCBI Taxonomy" id="1245"/>
    <lineage>
        <taxon>Bacteria</taxon>
        <taxon>Bacillati</taxon>
        <taxon>Bacillota</taxon>
        <taxon>Bacilli</taxon>
        <taxon>Lactobacillales</taxon>
        <taxon>Lactobacillaceae</taxon>
        <taxon>Leuconostoc</taxon>
    </lineage>
</organism>
<keyword evidence="1" id="KW-1133">Transmembrane helix</keyword>
<evidence type="ECO:0000256" key="1">
    <source>
        <dbReference type="SAM" id="Phobius"/>
    </source>
</evidence>
<name>A0A843Z1B3_LEUME</name>
<dbReference type="EMBL" id="WIPA01000003">
    <property type="protein sequence ID" value="MQR26199.1"/>
    <property type="molecule type" value="Genomic_DNA"/>
</dbReference>